<dbReference type="Pfam" id="PF00858">
    <property type="entry name" value="ASC"/>
    <property type="match status" value="1"/>
</dbReference>
<dbReference type="InterPro" id="IPR001873">
    <property type="entry name" value="ENaC"/>
</dbReference>
<reference evidence="14 15" key="1">
    <citation type="submission" date="2024-02" db="EMBL/GenBank/DDBJ databases">
        <title>Chromosome-scale genome assembly of the rough periwinkle Littorina saxatilis.</title>
        <authorList>
            <person name="De Jode A."/>
            <person name="Faria R."/>
            <person name="Formenti G."/>
            <person name="Sims Y."/>
            <person name="Smith T.P."/>
            <person name="Tracey A."/>
            <person name="Wood J.M.D."/>
            <person name="Zagrodzka Z.B."/>
            <person name="Johannesson K."/>
            <person name="Butlin R.K."/>
            <person name="Leder E.H."/>
        </authorList>
    </citation>
    <scope>NUCLEOTIDE SEQUENCE [LARGE SCALE GENOMIC DNA]</scope>
    <source>
        <strain evidence="14">Snail1</strain>
        <tissue evidence="14">Muscle</tissue>
    </source>
</reference>
<dbReference type="PRINTS" id="PR01078">
    <property type="entry name" value="AMINACHANNEL"/>
</dbReference>
<evidence type="ECO:0000256" key="1">
    <source>
        <dbReference type="ARBA" id="ARBA00004141"/>
    </source>
</evidence>
<keyword evidence="15" id="KW-1185">Reference proteome</keyword>
<comment type="subcellular location">
    <subcellularLocation>
        <location evidence="1">Membrane</location>
        <topology evidence="1">Multi-pass membrane protein</topology>
    </subcellularLocation>
</comment>
<keyword evidence="5 13" id="KW-1133">Transmembrane helix</keyword>
<protein>
    <submittedName>
        <fullName evidence="14">Uncharacterized protein</fullName>
    </submittedName>
</protein>
<evidence type="ECO:0000256" key="8">
    <source>
        <dbReference type="ARBA" id="ARBA00023136"/>
    </source>
</evidence>
<evidence type="ECO:0000256" key="12">
    <source>
        <dbReference type="SAM" id="MobiDB-lite"/>
    </source>
</evidence>
<gene>
    <name evidence="14" type="ORF">V1264_022944</name>
</gene>
<evidence type="ECO:0000313" key="15">
    <source>
        <dbReference type="Proteomes" id="UP001374579"/>
    </source>
</evidence>
<comment type="caution">
    <text evidence="14">The sequence shown here is derived from an EMBL/GenBank/DDBJ whole genome shotgun (WGS) entry which is preliminary data.</text>
</comment>
<evidence type="ECO:0000256" key="5">
    <source>
        <dbReference type="ARBA" id="ARBA00022989"/>
    </source>
</evidence>
<dbReference type="EMBL" id="JBAMIC010000011">
    <property type="protein sequence ID" value="KAK7099908.1"/>
    <property type="molecule type" value="Genomic_DNA"/>
</dbReference>
<feature type="transmembrane region" description="Helical" evidence="13">
    <location>
        <begin position="481"/>
        <end position="504"/>
    </location>
</feature>
<keyword evidence="2 11" id="KW-0813">Transport</keyword>
<organism evidence="14 15">
    <name type="scientific">Littorina saxatilis</name>
    <dbReference type="NCBI Taxonomy" id="31220"/>
    <lineage>
        <taxon>Eukaryota</taxon>
        <taxon>Metazoa</taxon>
        <taxon>Spiralia</taxon>
        <taxon>Lophotrochozoa</taxon>
        <taxon>Mollusca</taxon>
        <taxon>Gastropoda</taxon>
        <taxon>Caenogastropoda</taxon>
        <taxon>Littorinimorpha</taxon>
        <taxon>Littorinoidea</taxon>
        <taxon>Littorinidae</taxon>
        <taxon>Littorina</taxon>
    </lineage>
</organism>
<keyword evidence="7 11" id="KW-0406">Ion transport</keyword>
<keyword evidence="8 13" id="KW-0472">Membrane</keyword>
<dbReference type="Proteomes" id="UP001374579">
    <property type="component" value="Unassembled WGS sequence"/>
</dbReference>
<dbReference type="GO" id="GO:0015280">
    <property type="term" value="F:ligand-gated sodium channel activity"/>
    <property type="evidence" value="ECO:0007669"/>
    <property type="project" value="TreeGrafter"/>
</dbReference>
<keyword evidence="6" id="KW-0915">Sodium</keyword>
<dbReference type="PANTHER" id="PTHR11690:SF248">
    <property type="entry name" value="PICKPOCKET 17, ISOFORM A"/>
    <property type="match status" value="1"/>
</dbReference>
<keyword evidence="4 11" id="KW-0812">Transmembrane</keyword>
<evidence type="ECO:0000256" key="2">
    <source>
        <dbReference type="ARBA" id="ARBA00022448"/>
    </source>
</evidence>
<comment type="similarity">
    <text evidence="11">Belongs to the amiloride-sensitive sodium channel (TC 1.A.6) family.</text>
</comment>
<evidence type="ECO:0000256" key="6">
    <source>
        <dbReference type="ARBA" id="ARBA00023053"/>
    </source>
</evidence>
<dbReference type="GO" id="GO:0005886">
    <property type="term" value="C:plasma membrane"/>
    <property type="evidence" value="ECO:0007669"/>
    <property type="project" value="TreeGrafter"/>
</dbReference>
<feature type="transmembrane region" description="Helical" evidence="13">
    <location>
        <begin position="58"/>
        <end position="79"/>
    </location>
</feature>
<proteinExistence type="inferred from homology"/>
<evidence type="ECO:0000256" key="10">
    <source>
        <dbReference type="ARBA" id="ARBA00023303"/>
    </source>
</evidence>
<sequence length="527" mass="59748">MDGEQDPLRRHDKEEGAKEHELEDEGEGKRGKFQLADYMISTTGFQGPSKMWEAPHKLLKVLWLLAFLVACAVMVFQLVELFKEFYSFPVKTQVKLKFSPLALPALTFCNVNPIRKSYAANLSCAVQQLLELPDEYKRQDCRGQNSTVNYYDFSNTDCHGCVDPLDSYFQRRFQIDFLLGDEKRSKRVEAGHQIDDMIVDCFLFGRRCSFLNVTAFLSADYGNCYTISAPNVKASRSGPGAALDITFNLEPEEFVTSYKTGYGLRVVLHENGTRAFPSTEGFTISSGTETNVGLKLTEVTRKIGYGESCEEDTDLVKGSAFKHTLLSCRDQCLRSTVLKRCKCVPIEDEADRNTVNYCTTESEFQCKEKVFKEHLNATESGRDLCVCKNPCKDYEYGTTISSRVWPLLSYVVTLEDDICTHNRDSPKCSYSGQNFTVSNIDYRRSSFARLRLYYERLNYESVEESPFYDTERFLSDIGGTLGLWIGVTVLGLAELLELLILCLLSCSKRMRSRGSPATRPNGRDEKS</sequence>
<evidence type="ECO:0000256" key="4">
    <source>
        <dbReference type="ARBA" id="ARBA00022692"/>
    </source>
</evidence>
<evidence type="ECO:0000256" key="11">
    <source>
        <dbReference type="RuleBase" id="RU000679"/>
    </source>
</evidence>
<keyword evidence="9 11" id="KW-0739">Sodium transport</keyword>
<keyword evidence="3 11" id="KW-0894">Sodium channel</keyword>
<feature type="compositionally biased region" description="Basic and acidic residues" evidence="12">
    <location>
        <begin position="1"/>
        <end position="21"/>
    </location>
</feature>
<dbReference type="AlphaFoldDB" id="A0AAN9B696"/>
<evidence type="ECO:0000313" key="14">
    <source>
        <dbReference type="EMBL" id="KAK7099908.1"/>
    </source>
</evidence>
<evidence type="ECO:0000256" key="9">
    <source>
        <dbReference type="ARBA" id="ARBA00023201"/>
    </source>
</evidence>
<name>A0AAN9B696_9CAEN</name>
<feature type="region of interest" description="Disordered" evidence="12">
    <location>
        <begin position="1"/>
        <end position="27"/>
    </location>
</feature>
<keyword evidence="10 11" id="KW-0407">Ion channel</keyword>
<evidence type="ECO:0000256" key="7">
    <source>
        <dbReference type="ARBA" id="ARBA00023065"/>
    </source>
</evidence>
<dbReference type="PANTHER" id="PTHR11690">
    <property type="entry name" value="AMILORIDE-SENSITIVE SODIUM CHANNEL-RELATED"/>
    <property type="match status" value="1"/>
</dbReference>
<dbReference type="Gene3D" id="1.10.287.820">
    <property type="entry name" value="Acid-sensing ion channel domain"/>
    <property type="match status" value="1"/>
</dbReference>
<evidence type="ECO:0000256" key="3">
    <source>
        <dbReference type="ARBA" id="ARBA00022461"/>
    </source>
</evidence>
<accession>A0AAN9B696</accession>
<evidence type="ECO:0000256" key="13">
    <source>
        <dbReference type="SAM" id="Phobius"/>
    </source>
</evidence>
<dbReference type="Gene3D" id="2.60.470.10">
    <property type="entry name" value="Acid-sensing ion channels like domains"/>
    <property type="match status" value="1"/>
</dbReference>